<gene>
    <name evidence="1" type="ORF">SAMN04488498_13715</name>
</gene>
<organism evidence="1 2">
    <name type="scientific">Neomesorhizobium albiziae</name>
    <dbReference type="NCBI Taxonomy" id="335020"/>
    <lineage>
        <taxon>Bacteria</taxon>
        <taxon>Pseudomonadati</taxon>
        <taxon>Pseudomonadota</taxon>
        <taxon>Alphaproteobacteria</taxon>
        <taxon>Hyphomicrobiales</taxon>
        <taxon>Phyllobacteriaceae</taxon>
        <taxon>Neomesorhizobium</taxon>
    </lineage>
</organism>
<sequence length="654" mass="74317">MNANREMLTFGVTPAEGPPYEVNLQEFADGLGIAEVQPRFRASWGGDFGGRVPFAYEIAELFKVDPPRRNDQKSVRFYFRLVFRFLDEIDSGRTVTSCARLDDAHGVLLQRWISDRGVKPTVYKKAKHLVEKLRNCLGLPPLFWPSADRELAIVLEDIDEVGVQKLYRALKKEAMSIKAMFREGEKLAERGHDPRGKARSPGSAAWEIEANHAWLVRQATRDILPSKKEFYALGAAGLNKANKPEQKHGGPAYLVPGMSSRGSEGIVGKLRWFHPSYHDTAVLLWLFMLGTGWNLETALGLDITRDWTEIHPLKPEFQIIFAFKGRSDREVFVPSLAKPEWHPYQLIHYMIERTAPLRRTVQRDLKDAIARHQANPTIATAAEVDDLERKARSPWLYHVVNNAGAINCFDGNDSSHLASVVRAIIKQHHLDDEHPSLLKITTGDARDAWIGWAYVASGHNVLIARLAAQHRNDRSLRYYLRRRRYRAQSEHAARRVQRAVFKEIEDGRLLDETRLRILVEKGKITPEQERRLSDFRLRTRLGMGCSDPRNPPASVAPNHVPGQLCRIQRCTGCENGWVFESSMDPLCRAKAELIILKGTIPVSAWSGSSFEDEELSIEETLTAFDPIKVQELVSRWILKLKSEGGIPYGTYPRY</sequence>
<dbReference type="RefSeq" id="WP_149763987.1">
    <property type="nucleotide sequence ID" value="NZ_BSPE01000065.1"/>
</dbReference>
<dbReference type="EMBL" id="FOSL01000037">
    <property type="protein sequence ID" value="SFL13028.1"/>
    <property type="molecule type" value="Genomic_DNA"/>
</dbReference>
<keyword evidence="2" id="KW-1185">Reference proteome</keyword>
<dbReference type="AlphaFoldDB" id="A0A1I4F4Z6"/>
<evidence type="ECO:0000313" key="2">
    <source>
        <dbReference type="Proteomes" id="UP000323300"/>
    </source>
</evidence>
<protein>
    <submittedName>
        <fullName evidence="1">Uncharacterized protein</fullName>
    </submittedName>
</protein>
<dbReference type="Proteomes" id="UP000323300">
    <property type="component" value="Unassembled WGS sequence"/>
</dbReference>
<dbReference type="OrthoDB" id="8329554at2"/>
<reference evidence="1 2" key="1">
    <citation type="submission" date="2016-10" db="EMBL/GenBank/DDBJ databases">
        <authorList>
            <person name="Varghese N."/>
            <person name="Submissions S."/>
        </authorList>
    </citation>
    <scope>NUCLEOTIDE SEQUENCE [LARGE SCALE GENOMIC DNA]</scope>
    <source>
        <strain evidence="1 2">DSM 21822</strain>
    </source>
</reference>
<name>A0A1I4F4Z6_9HYPH</name>
<evidence type="ECO:0000313" key="1">
    <source>
        <dbReference type="EMBL" id="SFL13028.1"/>
    </source>
</evidence>
<proteinExistence type="predicted"/>
<accession>A0A1I4F4Z6</accession>